<evidence type="ECO:0000313" key="2">
    <source>
        <dbReference type="Proteomes" id="UP000077763"/>
    </source>
</evidence>
<comment type="caution">
    <text evidence="1">The sequence shown here is derived from an EMBL/GenBank/DDBJ whole genome shotgun (WGS) entry which is preliminary data.</text>
</comment>
<reference evidence="1 2" key="1">
    <citation type="submission" date="2016-03" db="EMBL/GenBank/DDBJ databases">
        <authorList>
            <person name="Ploux O."/>
        </authorList>
    </citation>
    <scope>NUCLEOTIDE SEQUENCE [LARGE SCALE GENOMIC DNA]</scope>
    <source>
        <strain evidence="1 2">R-45371</strain>
    </source>
</reference>
<dbReference type="AlphaFoldDB" id="A0A177ME06"/>
<sequence>MATFVLVVLSLLGTYMVRLSAHQISTSINALQGARAYQAARAGIEWSIARIANGGSCTDLNTQTAMVFNGLDGFSVRINCSSQTYSEADKTVNVFRINALSQFGSYSDNDYVAREIETSIVN</sequence>
<evidence type="ECO:0008006" key="3">
    <source>
        <dbReference type="Google" id="ProtNLM"/>
    </source>
</evidence>
<name>A0A177ME06_METMH</name>
<evidence type="ECO:0000313" key="1">
    <source>
        <dbReference type="EMBL" id="OAI03039.1"/>
    </source>
</evidence>
<dbReference type="EMBL" id="LUUH01000060">
    <property type="protein sequence ID" value="OAI03039.1"/>
    <property type="molecule type" value="Genomic_DNA"/>
</dbReference>
<organism evidence="1 2">
    <name type="scientific">Methylomonas methanica</name>
    <dbReference type="NCBI Taxonomy" id="421"/>
    <lineage>
        <taxon>Bacteria</taxon>
        <taxon>Pseudomonadati</taxon>
        <taxon>Pseudomonadota</taxon>
        <taxon>Gammaproteobacteria</taxon>
        <taxon>Methylococcales</taxon>
        <taxon>Methylococcaceae</taxon>
        <taxon>Methylomonas</taxon>
    </lineage>
</organism>
<protein>
    <recommendedName>
        <fullName evidence="3">MSHA biogenesis protein MshP</fullName>
    </recommendedName>
</protein>
<proteinExistence type="predicted"/>
<dbReference type="Proteomes" id="UP000077763">
    <property type="component" value="Unassembled WGS sequence"/>
</dbReference>
<gene>
    <name evidence="1" type="ORF">A1353_15415</name>
</gene>
<accession>A0A177ME06</accession>